<keyword evidence="3" id="KW-1003">Cell membrane</keyword>
<evidence type="ECO:0000313" key="11">
    <source>
        <dbReference type="Proteomes" id="UP000290092"/>
    </source>
</evidence>
<evidence type="ECO:0000256" key="6">
    <source>
        <dbReference type="ARBA" id="ARBA00023136"/>
    </source>
</evidence>
<dbReference type="Proteomes" id="UP000290092">
    <property type="component" value="Unassembled WGS sequence"/>
</dbReference>
<dbReference type="InterPro" id="IPR000045">
    <property type="entry name" value="Prepilin_IV_endopep_pep"/>
</dbReference>
<organism evidence="10 11">
    <name type="scientific">Malaciobacter mytili LMG 24559</name>
    <dbReference type="NCBI Taxonomy" id="1032238"/>
    <lineage>
        <taxon>Bacteria</taxon>
        <taxon>Pseudomonadati</taxon>
        <taxon>Campylobacterota</taxon>
        <taxon>Epsilonproteobacteria</taxon>
        <taxon>Campylobacterales</taxon>
        <taxon>Arcobacteraceae</taxon>
        <taxon>Malaciobacter</taxon>
    </lineage>
</organism>
<dbReference type="PANTHER" id="PTHR30487">
    <property type="entry name" value="TYPE 4 PREPILIN-LIKE PROTEINS LEADER PEPTIDE-PROCESSING ENZYME"/>
    <property type="match status" value="1"/>
</dbReference>
<evidence type="ECO:0000256" key="4">
    <source>
        <dbReference type="ARBA" id="ARBA00022692"/>
    </source>
</evidence>
<feature type="transmembrane region" description="Helical" evidence="7">
    <location>
        <begin position="71"/>
        <end position="87"/>
    </location>
</feature>
<dbReference type="InterPro" id="IPR050882">
    <property type="entry name" value="Prepilin_peptidase/N-MTase"/>
</dbReference>
<keyword evidence="11" id="KW-1185">Reference proteome</keyword>
<accession>A0AAX2AHC8</accession>
<evidence type="ECO:0000256" key="3">
    <source>
        <dbReference type="ARBA" id="ARBA00022475"/>
    </source>
</evidence>
<dbReference type="Pfam" id="PF06750">
    <property type="entry name" value="A24_N_bact"/>
    <property type="match status" value="1"/>
</dbReference>
<dbReference type="EMBL" id="NXID01000048">
    <property type="protein sequence ID" value="RXK14906.1"/>
    <property type="molecule type" value="Genomic_DNA"/>
</dbReference>
<dbReference type="GO" id="GO:0006465">
    <property type="term" value="P:signal peptide processing"/>
    <property type="evidence" value="ECO:0007669"/>
    <property type="project" value="TreeGrafter"/>
</dbReference>
<comment type="caution">
    <text evidence="10">The sequence shown here is derived from an EMBL/GenBank/DDBJ whole genome shotgun (WGS) entry which is preliminary data.</text>
</comment>
<evidence type="ECO:0000256" key="5">
    <source>
        <dbReference type="ARBA" id="ARBA00022989"/>
    </source>
</evidence>
<comment type="subcellular location">
    <subcellularLocation>
        <location evidence="1">Cell membrane</location>
        <topology evidence="1">Multi-pass membrane protein</topology>
    </subcellularLocation>
</comment>
<dbReference type="GO" id="GO:0005886">
    <property type="term" value="C:plasma membrane"/>
    <property type="evidence" value="ECO:0007669"/>
    <property type="project" value="UniProtKB-SubCell"/>
</dbReference>
<comment type="similarity">
    <text evidence="2">Belongs to the peptidase A24 family.</text>
</comment>
<feature type="domain" description="Prepilin type IV endopeptidase peptidase" evidence="8">
    <location>
        <begin position="101"/>
        <end position="216"/>
    </location>
</feature>
<dbReference type="Pfam" id="PF01478">
    <property type="entry name" value="Peptidase_A24"/>
    <property type="match status" value="1"/>
</dbReference>
<keyword evidence="5 7" id="KW-1133">Transmembrane helix</keyword>
<dbReference type="PANTHER" id="PTHR30487:SF0">
    <property type="entry name" value="PREPILIN LEADER PEPTIDASE_N-METHYLTRANSFERASE-RELATED"/>
    <property type="match status" value="1"/>
</dbReference>
<sequence length="253" mass="29169">MGVFSFIIGLAFGSFLNVLIYRLPKRYSIITASCCPSCNYKIRWYENIPIFSYFYLKGFCSFCKQKISKRYLVVELLTAFVTLGLYLKFEVSIQLFFLMGLFYTLIVLSFIDLEYKKVPDYLLLVAFICSFFATDYEFFESLKYACLFAGFFILLEFILTFYIQNIKSRLLKDKNLRTQKALGEGDIPIIAIIGIVLGLKGGIIAIFLAGIFAIIPSIYNNFTKKDKQTAFIPFLMLGLFFEFFINISAKVFS</sequence>
<evidence type="ECO:0000259" key="8">
    <source>
        <dbReference type="Pfam" id="PF01478"/>
    </source>
</evidence>
<dbReference type="GO" id="GO:0004190">
    <property type="term" value="F:aspartic-type endopeptidase activity"/>
    <property type="evidence" value="ECO:0007669"/>
    <property type="project" value="InterPro"/>
</dbReference>
<feature type="transmembrane region" description="Helical" evidence="7">
    <location>
        <begin position="6"/>
        <end position="23"/>
    </location>
</feature>
<evidence type="ECO:0000256" key="7">
    <source>
        <dbReference type="SAM" id="Phobius"/>
    </source>
</evidence>
<evidence type="ECO:0000256" key="2">
    <source>
        <dbReference type="ARBA" id="ARBA00005801"/>
    </source>
</evidence>
<dbReference type="InterPro" id="IPR010627">
    <property type="entry name" value="Prepilin_pept_A24_N"/>
</dbReference>
<keyword evidence="4 7" id="KW-0812">Transmembrane</keyword>
<feature type="transmembrane region" description="Helical" evidence="7">
    <location>
        <begin position="142"/>
        <end position="166"/>
    </location>
</feature>
<feature type="transmembrane region" description="Helical" evidence="7">
    <location>
        <begin position="231"/>
        <end position="252"/>
    </location>
</feature>
<feature type="transmembrane region" description="Helical" evidence="7">
    <location>
        <begin position="93"/>
        <end position="111"/>
    </location>
</feature>
<feature type="transmembrane region" description="Helical" evidence="7">
    <location>
        <begin position="187"/>
        <end position="219"/>
    </location>
</feature>
<dbReference type="Gene3D" id="1.20.120.1220">
    <property type="match status" value="1"/>
</dbReference>
<gene>
    <name evidence="10" type="ORF">CP985_11100</name>
</gene>
<evidence type="ECO:0000313" key="10">
    <source>
        <dbReference type="EMBL" id="RXK14906.1"/>
    </source>
</evidence>
<feature type="transmembrane region" description="Helical" evidence="7">
    <location>
        <begin position="118"/>
        <end position="136"/>
    </location>
</feature>
<protein>
    <submittedName>
        <fullName evidence="10">Prepilin peptidase</fullName>
    </submittedName>
</protein>
<feature type="domain" description="Prepilin peptidase A24 N-terminal" evidence="9">
    <location>
        <begin position="7"/>
        <end position="89"/>
    </location>
</feature>
<name>A0AAX2AHC8_9BACT</name>
<evidence type="ECO:0000256" key="1">
    <source>
        <dbReference type="ARBA" id="ARBA00004651"/>
    </source>
</evidence>
<proteinExistence type="inferred from homology"/>
<reference evidence="10 11" key="1">
    <citation type="submission" date="2017-09" db="EMBL/GenBank/DDBJ databases">
        <title>Genomics of the genus Arcobacter.</title>
        <authorList>
            <person name="Perez-Cataluna A."/>
            <person name="Figueras M.J."/>
            <person name="Salas-Masso N."/>
        </authorList>
    </citation>
    <scope>NUCLEOTIDE SEQUENCE [LARGE SCALE GENOMIC DNA]</scope>
    <source>
        <strain evidence="10 11">CECT 7386</strain>
    </source>
</reference>
<keyword evidence="6 7" id="KW-0472">Membrane</keyword>
<evidence type="ECO:0000259" key="9">
    <source>
        <dbReference type="Pfam" id="PF06750"/>
    </source>
</evidence>
<dbReference type="AlphaFoldDB" id="A0AAX2AHC8"/>